<organism evidence="1 2">
    <name type="scientific">Physocladia obscura</name>
    <dbReference type="NCBI Taxonomy" id="109957"/>
    <lineage>
        <taxon>Eukaryota</taxon>
        <taxon>Fungi</taxon>
        <taxon>Fungi incertae sedis</taxon>
        <taxon>Chytridiomycota</taxon>
        <taxon>Chytridiomycota incertae sedis</taxon>
        <taxon>Chytridiomycetes</taxon>
        <taxon>Chytridiales</taxon>
        <taxon>Chytriomycetaceae</taxon>
        <taxon>Physocladia</taxon>
    </lineage>
</organism>
<gene>
    <name evidence="1" type="ORF">HK100_005139</name>
</gene>
<dbReference type="InterPro" id="IPR011990">
    <property type="entry name" value="TPR-like_helical_dom_sf"/>
</dbReference>
<proteinExistence type="predicted"/>
<dbReference type="EMBL" id="JADGJH010002436">
    <property type="protein sequence ID" value="KAJ3098254.1"/>
    <property type="molecule type" value="Genomic_DNA"/>
</dbReference>
<feature type="non-terminal residue" evidence="1">
    <location>
        <position position="456"/>
    </location>
</feature>
<name>A0AAD5XC34_9FUNG</name>
<dbReference type="AlphaFoldDB" id="A0AAD5XC34"/>
<sequence>MIKHGGLHISVNPLPVSTRIPRWRYSLESAASSTAIAALMLTSSLIGCRKYTVGPPHESNTKAENRPNLSSFDFLGQKNTNKLQISQPPVSAVPGIAELANAVKKRNAQLIWTAFKIHYDSNPRLSEQTASLLLSNLEQIVHTFSSNATPASLITSNSYDAIETILKSLNLWHIHSKYLRNWLYILIYRAKLPLVEIWGLIERLEEESQKSTSLEPATLHPSSLQFMLEAELRKNKSGGISVIGRPNQKYRNVADYIKNSEIQLTLETCKKLMLEYAAFSDSSGAKDLLEYMRDKRISRDLTIFELAVVAITRRNGLEFNSFDIYRLFDEMKTLCIKPSTRLFNTLIRWSQNANYDSDDANRDDIFWTKRMFDEGVQPSLATLTILVQSVVKFNFNEIVEPSLHKIISDIVGSIFGDKIKLNLTDEGNLTKSSLMETFTRLVTDYTVSGDSHAAFV</sequence>
<protein>
    <recommendedName>
        <fullName evidence="3">Pentatricopeptide repeat-containing protein</fullName>
    </recommendedName>
</protein>
<evidence type="ECO:0000313" key="1">
    <source>
        <dbReference type="EMBL" id="KAJ3098254.1"/>
    </source>
</evidence>
<keyword evidence="2" id="KW-1185">Reference proteome</keyword>
<dbReference type="Gene3D" id="1.25.40.10">
    <property type="entry name" value="Tetratricopeptide repeat domain"/>
    <property type="match status" value="1"/>
</dbReference>
<comment type="caution">
    <text evidence="1">The sequence shown here is derived from an EMBL/GenBank/DDBJ whole genome shotgun (WGS) entry which is preliminary data.</text>
</comment>
<dbReference type="Proteomes" id="UP001211907">
    <property type="component" value="Unassembled WGS sequence"/>
</dbReference>
<evidence type="ECO:0008006" key="3">
    <source>
        <dbReference type="Google" id="ProtNLM"/>
    </source>
</evidence>
<accession>A0AAD5XC34</accession>
<reference evidence="1" key="1">
    <citation type="submission" date="2020-05" db="EMBL/GenBank/DDBJ databases">
        <title>Phylogenomic resolution of chytrid fungi.</title>
        <authorList>
            <person name="Stajich J.E."/>
            <person name="Amses K."/>
            <person name="Simmons R."/>
            <person name="Seto K."/>
            <person name="Myers J."/>
            <person name="Bonds A."/>
            <person name="Quandt C.A."/>
            <person name="Barry K."/>
            <person name="Liu P."/>
            <person name="Grigoriev I."/>
            <person name="Longcore J.E."/>
            <person name="James T.Y."/>
        </authorList>
    </citation>
    <scope>NUCLEOTIDE SEQUENCE</scope>
    <source>
        <strain evidence="1">JEL0513</strain>
    </source>
</reference>
<evidence type="ECO:0000313" key="2">
    <source>
        <dbReference type="Proteomes" id="UP001211907"/>
    </source>
</evidence>